<proteinExistence type="predicted"/>
<keyword evidence="3" id="KW-1185">Reference proteome</keyword>
<dbReference type="Gene3D" id="2.10.260.10">
    <property type="match status" value="1"/>
</dbReference>
<dbReference type="RefSeq" id="WP_265508457.1">
    <property type="nucleotide sequence ID" value="NZ_JAOTBE010000079.1"/>
</dbReference>
<dbReference type="EMBL" id="JBHLWQ010000156">
    <property type="protein sequence ID" value="MFC0201939.1"/>
    <property type="molecule type" value="Genomic_DNA"/>
</dbReference>
<organism evidence="2 3">
    <name type="scientific">Paracoccus rhizosphaerae</name>
    <dbReference type="NCBI Taxonomy" id="1133347"/>
    <lineage>
        <taxon>Bacteria</taxon>
        <taxon>Pseudomonadati</taxon>
        <taxon>Pseudomonadota</taxon>
        <taxon>Alphaproteobacteria</taxon>
        <taxon>Rhodobacterales</taxon>
        <taxon>Paracoccaceae</taxon>
        <taxon>Paracoccus</taxon>
    </lineage>
</organism>
<dbReference type="InterPro" id="IPR007159">
    <property type="entry name" value="SpoVT-AbrB_dom"/>
</dbReference>
<sequence length="88" mass="9666">MPSTTTIISTKGQVILPKSIRQSKHWATGTRLIVEDTPEGVVLRKAPAFTPTTADDVFSILRWTAGAKSIEEMDAAVLQEAARRDDRD</sequence>
<gene>
    <name evidence="2" type="ORF">ACFFIZ_16890</name>
</gene>
<accession>A0ABV6CMF8</accession>
<comment type="caution">
    <text evidence="2">The sequence shown here is derived from an EMBL/GenBank/DDBJ whole genome shotgun (WGS) entry which is preliminary data.</text>
</comment>
<reference evidence="2 3" key="1">
    <citation type="submission" date="2024-09" db="EMBL/GenBank/DDBJ databases">
        <authorList>
            <person name="Sun Q."/>
            <person name="Mori K."/>
        </authorList>
    </citation>
    <scope>NUCLEOTIDE SEQUENCE [LARGE SCALE GENOMIC DNA]</scope>
    <source>
        <strain evidence="2 3">CCM 7904</strain>
    </source>
</reference>
<dbReference type="InterPro" id="IPR037914">
    <property type="entry name" value="SpoVT-AbrB_sf"/>
</dbReference>
<protein>
    <submittedName>
        <fullName evidence="2">AbrB/MazE/SpoVT family DNA-binding domain-containing protein</fullName>
    </submittedName>
</protein>
<keyword evidence="2" id="KW-0238">DNA-binding</keyword>
<evidence type="ECO:0000313" key="3">
    <source>
        <dbReference type="Proteomes" id="UP001589795"/>
    </source>
</evidence>
<evidence type="ECO:0000259" key="1">
    <source>
        <dbReference type="SMART" id="SM00966"/>
    </source>
</evidence>
<dbReference type="NCBIfam" id="TIGR01439">
    <property type="entry name" value="lp_hng_hel_AbrB"/>
    <property type="match status" value="1"/>
</dbReference>
<dbReference type="Proteomes" id="UP001589795">
    <property type="component" value="Unassembled WGS sequence"/>
</dbReference>
<dbReference type="SUPFAM" id="SSF89447">
    <property type="entry name" value="AbrB/MazE/MraZ-like"/>
    <property type="match status" value="1"/>
</dbReference>
<dbReference type="SMART" id="SM00966">
    <property type="entry name" value="SpoVT_AbrB"/>
    <property type="match status" value="1"/>
</dbReference>
<name>A0ABV6CMF8_9RHOB</name>
<dbReference type="GO" id="GO:0003677">
    <property type="term" value="F:DNA binding"/>
    <property type="evidence" value="ECO:0007669"/>
    <property type="project" value="UniProtKB-KW"/>
</dbReference>
<feature type="domain" description="SpoVT-AbrB" evidence="1">
    <location>
        <begin position="6"/>
        <end position="51"/>
    </location>
</feature>
<evidence type="ECO:0000313" key="2">
    <source>
        <dbReference type="EMBL" id="MFC0201939.1"/>
    </source>
</evidence>